<proteinExistence type="predicted"/>
<organism evidence="2 3">
    <name type="scientific">Candidatus Gemmiger excrementipullorum</name>
    <dbReference type="NCBI Taxonomy" id="2838610"/>
    <lineage>
        <taxon>Bacteria</taxon>
        <taxon>Bacillati</taxon>
        <taxon>Bacillota</taxon>
        <taxon>Clostridia</taxon>
        <taxon>Eubacteriales</taxon>
        <taxon>Gemmiger</taxon>
    </lineage>
</organism>
<dbReference type="AlphaFoldDB" id="A0A9D2BUG1"/>
<protein>
    <submittedName>
        <fullName evidence="2">Uncharacterized protein</fullName>
    </submittedName>
</protein>
<feature type="region of interest" description="Disordered" evidence="1">
    <location>
        <begin position="239"/>
        <end position="282"/>
    </location>
</feature>
<name>A0A9D2BUG1_9FIRM</name>
<reference evidence="2" key="1">
    <citation type="journal article" date="2021" name="PeerJ">
        <title>Extensive microbial diversity within the chicken gut microbiome revealed by metagenomics and culture.</title>
        <authorList>
            <person name="Gilroy R."/>
            <person name="Ravi A."/>
            <person name="Getino M."/>
            <person name="Pursley I."/>
            <person name="Horton D.L."/>
            <person name="Alikhan N.F."/>
            <person name="Baker D."/>
            <person name="Gharbi K."/>
            <person name="Hall N."/>
            <person name="Watson M."/>
            <person name="Adriaenssens E.M."/>
            <person name="Foster-Nyarko E."/>
            <person name="Jarju S."/>
            <person name="Secka A."/>
            <person name="Antonio M."/>
            <person name="Oren A."/>
            <person name="Chaudhuri R.R."/>
            <person name="La Ragione R."/>
            <person name="Hildebrand F."/>
            <person name="Pallen M.J."/>
        </authorList>
    </citation>
    <scope>NUCLEOTIDE SEQUENCE</scope>
    <source>
        <strain evidence="2">ChiHecec2B26-7398</strain>
    </source>
</reference>
<dbReference type="EMBL" id="DXEI01000061">
    <property type="protein sequence ID" value="HIX94598.1"/>
    <property type="molecule type" value="Genomic_DNA"/>
</dbReference>
<comment type="caution">
    <text evidence="2">The sequence shown here is derived from an EMBL/GenBank/DDBJ whole genome shotgun (WGS) entry which is preliminary data.</text>
</comment>
<dbReference type="Proteomes" id="UP000886751">
    <property type="component" value="Unassembled WGS sequence"/>
</dbReference>
<feature type="region of interest" description="Disordered" evidence="1">
    <location>
        <begin position="164"/>
        <end position="185"/>
    </location>
</feature>
<evidence type="ECO:0000313" key="3">
    <source>
        <dbReference type="Proteomes" id="UP000886751"/>
    </source>
</evidence>
<reference evidence="2" key="2">
    <citation type="submission" date="2021-04" db="EMBL/GenBank/DDBJ databases">
        <authorList>
            <person name="Gilroy R."/>
        </authorList>
    </citation>
    <scope>NUCLEOTIDE SEQUENCE</scope>
    <source>
        <strain evidence="2">ChiHecec2B26-7398</strain>
    </source>
</reference>
<gene>
    <name evidence="2" type="ORF">H9846_03980</name>
</gene>
<evidence type="ECO:0000256" key="1">
    <source>
        <dbReference type="SAM" id="MobiDB-lite"/>
    </source>
</evidence>
<sequence length="282" mass="30862">MGFLLLRAWRRYFYLFIILHRRAARKQKTNGRQKKRARANRCGGAAGLAAGELVRRHAGRRVQKAHIVVVDVDFALDAVKETVDLTQRRGAEGVVAGMLPGEPVLAGAETGRPLDVVAGLVEVLLTVGALELVGKLRQVAAQDAAGGIQGGGRGGGGHGLHTKIPPVFTKTGLRGNGAARRKQRMRNESVLQNFQNRPRRRTCADGGDTYREILPKIVCEEPETSARFWAKFCRRLRSRAPPAADAARRSRGSGRRAQAPYLARRAMRAPQLGLSKEGKQER</sequence>
<evidence type="ECO:0000313" key="2">
    <source>
        <dbReference type="EMBL" id="HIX94598.1"/>
    </source>
</evidence>
<accession>A0A9D2BUG1</accession>